<dbReference type="AlphaFoldDB" id="A0A1B6MG66"/>
<reference evidence="1" key="1">
    <citation type="submission" date="2015-11" db="EMBL/GenBank/DDBJ databases">
        <title>De novo transcriptome assembly of four potential Pierce s Disease insect vectors from Arizona vineyards.</title>
        <authorList>
            <person name="Tassone E.E."/>
        </authorList>
    </citation>
    <scope>NUCLEOTIDE SEQUENCE</scope>
</reference>
<accession>A0A1B6MG66</accession>
<organism evidence="1">
    <name type="scientific">Graphocephala atropunctata</name>
    <dbReference type="NCBI Taxonomy" id="36148"/>
    <lineage>
        <taxon>Eukaryota</taxon>
        <taxon>Metazoa</taxon>
        <taxon>Ecdysozoa</taxon>
        <taxon>Arthropoda</taxon>
        <taxon>Hexapoda</taxon>
        <taxon>Insecta</taxon>
        <taxon>Pterygota</taxon>
        <taxon>Neoptera</taxon>
        <taxon>Paraneoptera</taxon>
        <taxon>Hemiptera</taxon>
        <taxon>Auchenorrhyncha</taxon>
        <taxon>Membracoidea</taxon>
        <taxon>Cicadellidae</taxon>
        <taxon>Cicadellinae</taxon>
        <taxon>Cicadellini</taxon>
        <taxon>Graphocephala</taxon>
    </lineage>
</organism>
<evidence type="ECO:0000313" key="1">
    <source>
        <dbReference type="EMBL" id="JAT34950.1"/>
    </source>
</evidence>
<dbReference type="EMBL" id="GEBQ01005027">
    <property type="protein sequence ID" value="JAT34950.1"/>
    <property type="molecule type" value="Transcribed_RNA"/>
</dbReference>
<gene>
    <name evidence="1" type="ORF">g.15777</name>
</gene>
<protein>
    <submittedName>
        <fullName evidence="1">Uncharacterized protein</fullName>
    </submittedName>
</protein>
<sequence length="107" mass="12582">MMKIQCHLHIPGSHFYLRMNNPSQPVAVQHFRTDLLLPVLTQRDHDGRASLTHRALIHLIHENDPVRQYHENRASLTHCDLIQLLLEIQHFPMYYFHDGLPPGPFAY</sequence>
<proteinExistence type="predicted"/>
<name>A0A1B6MG66_9HEMI</name>
<feature type="non-terminal residue" evidence="1">
    <location>
        <position position="107"/>
    </location>
</feature>